<proteinExistence type="predicted"/>
<sequence length="148" mass="17085">MSGETSSSCNFTTEFRRTSSASKEWKIKQFWKFLDSGEGDLQPYMPPKPHILPDPDETPIIDVENNADEAAACSNEAAAEEPRMVENPPEPEYGEETRRLMHKFSSENLKFPDEMLSEKTFDFINNELSAFERRMWNCSCDEQRCVCK</sequence>
<accession>A0ABD2WDW2</accession>
<protein>
    <submittedName>
        <fullName evidence="1">Uncharacterized protein</fullName>
    </submittedName>
</protein>
<organism evidence="1 2">
    <name type="scientific">Trichogramma kaykai</name>
    <dbReference type="NCBI Taxonomy" id="54128"/>
    <lineage>
        <taxon>Eukaryota</taxon>
        <taxon>Metazoa</taxon>
        <taxon>Ecdysozoa</taxon>
        <taxon>Arthropoda</taxon>
        <taxon>Hexapoda</taxon>
        <taxon>Insecta</taxon>
        <taxon>Pterygota</taxon>
        <taxon>Neoptera</taxon>
        <taxon>Endopterygota</taxon>
        <taxon>Hymenoptera</taxon>
        <taxon>Apocrita</taxon>
        <taxon>Proctotrupomorpha</taxon>
        <taxon>Chalcidoidea</taxon>
        <taxon>Trichogrammatidae</taxon>
        <taxon>Trichogramma</taxon>
    </lineage>
</organism>
<reference evidence="1 2" key="1">
    <citation type="journal article" date="2024" name="bioRxiv">
        <title>A reference genome for Trichogramma kaykai: A tiny desert-dwelling parasitoid wasp with competing sex-ratio distorters.</title>
        <authorList>
            <person name="Culotta J."/>
            <person name="Lindsey A.R."/>
        </authorList>
    </citation>
    <scope>NUCLEOTIDE SEQUENCE [LARGE SCALE GENOMIC DNA]</scope>
    <source>
        <strain evidence="1 2">KSX58</strain>
    </source>
</reference>
<gene>
    <name evidence="1" type="ORF">TKK_014174</name>
</gene>
<dbReference type="Proteomes" id="UP001627154">
    <property type="component" value="Unassembled WGS sequence"/>
</dbReference>
<evidence type="ECO:0000313" key="1">
    <source>
        <dbReference type="EMBL" id="KAL3391116.1"/>
    </source>
</evidence>
<dbReference type="AlphaFoldDB" id="A0ABD2WDW2"/>
<keyword evidence="2" id="KW-1185">Reference proteome</keyword>
<evidence type="ECO:0000313" key="2">
    <source>
        <dbReference type="Proteomes" id="UP001627154"/>
    </source>
</evidence>
<comment type="caution">
    <text evidence="1">The sequence shown here is derived from an EMBL/GenBank/DDBJ whole genome shotgun (WGS) entry which is preliminary data.</text>
</comment>
<dbReference type="EMBL" id="JBJJXI010000112">
    <property type="protein sequence ID" value="KAL3391116.1"/>
    <property type="molecule type" value="Genomic_DNA"/>
</dbReference>
<name>A0ABD2WDW2_9HYME</name>